<comment type="caution">
    <text evidence="1">The sequence shown here is derived from an EMBL/GenBank/DDBJ whole genome shotgun (WGS) entry which is preliminary data.</text>
</comment>
<dbReference type="EMBL" id="BARS01037754">
    <property type="protein sequence ID" value="GAG15295.1"/>
    <property type="molecule type" value="Genomic_DNA"/>
</dbReference>
<proteinExistence type="predicted"/>
<protein>
    <submittedName>
        <fullName evidence="1">Uncharacterized protein</fullName>
    </submittedName>
</protein>
<reference evidence="1" key="1">
    <citation type="journal article" date="2014" name="Front. Microbiol.">
        <title>High frequency of phylogenetically diverse reductive dehalogenase-homologous genes in deep subseafloor sedimentary metagenomes.</title>
        <authorList>
            <person name="Kawai M."/>
            <person name="Futagami T."/>
            <person name="Toyoda A."/>
            <person name="Takaki Y."/>
            <person name="Nishi S."/>
            <person name="Hori S."/>
            <person name="Arai W."/>
            <person name="Tsubouchi T."/>
            <person name="Morono Y."/>
            <person name="Uchiyama I."/>
            <person name="Ito T."/>
            <person name="Fujiyama A."/>
            <person name="Inagaki F."/>
            <person name="Takami H."/>
        </authorList>
    </citation>
    <scope>NUCLEOTIDE SEQUENCE</scope>
    <source>
        <strain evidence="1">Expedition CK06-06</strain>
    </source>
</reference>
<name>X0VAK2_9ZZZZ</name>
<dbReference type="AlphaFoldDB" id="X0VAK2"/>
<gene>
    <name evidence="1" type="ORF">S01H1_57848</name>
</gene>
<accession>X0VAK2</accession>
<feature type="non-terminal residue" evidence="1">
    <location>
        <position position="107"/>
    </location>
</feature>
<sequence length="107" mass="12365">MAKMLDVCGYEQHGMSSTSIYKIWTGMRQRCNNPSAHNYDRYGARGTTVCDRWNLFSAFYEDMGDQPEGKSIDRIDGTKGYSPENCKWSTPYEQQINTKIRKDNNFG</sequence>
<organism evidence="1">
    <name type="scientific">marine sediment metagenome</name>
    <dbReference type="NCBI Taxonomy" id="412755"/>
    <lineage>
        <taxon>unclassified sequences</taxon>
        <taxon>metagenomes</taxon>
        <taxon>ecological metagenomes</taxon>
    </lineage>
</organism>
<evidence type="ECO:0000313" key="1">
    <source>
        <dbReference type="EMBL" id="GAG15295.1"/>
    </source>
</evidence>